<keyword evidence="1" id="KW-1133">Transmembrane helix</keyword>
<evidence type="ECO:0000313" key="3">
    <source>
        <dbReference type="Proteomes" id="UP001202922"/>
    </source>
</evidence>
<dbReference type="Proteomes" id="UP001202922">
    <property type="component" value="Unassembled WGS sequence"/>
</dbReference>
<comment type="caution">
    <text evidence="2">The sequence shown here is derived from an EMBL/GenBank/DDBJ whole genome shotgun (WGS) entry which is preliminary data.</text>
</comment>
<feature type="transmembrane region" description="Helical" evidence="1">
    <location>
        <begin position="33"/>
        <end position="54"/>
    </location>
</feature>
<organism evidence="2 3">
    <name type="scientific">Sinomonas terrae</name>
    <dbReference type="NCBI Taxonomy" id="2908838"/>
    <lineage>
        <taxon>Bacteria</taxon>
        <taxon>Bacillati</taxon>
        <taxon>Actinomycetota</taxon>
        <taxon>Actinomycetes</taxon>
        <taxon>Micrococcales</taxon>
        <taxon>Micrococcaceae</taxon>
        <taxon>Sinomonas</taxon>
    </lineage>
</organism>
<proteinExistence type="predicted"/>
<dbReference type="EMBL" id="JAKZBV010000001">
    <property type="protein sequence ID" value="MCH6471011.1"/>
    <property type="molecule type" value="Genomic_DNA"/>
</dbReference>
<keyword evidence="3" id="KW-1185">Reference proteome</keyword>
<sequence>MGVLVTTQAISPAVSFAPRLLSDGGRIEDQADWAIIGAVAGLFGLGLGVVAYICGVCQARSFNACVDAVRNYWGSGC</sequence>
<accession>A0ABS9U362</accession>
<evidence type="ECO:0000256" key="1">
    <source>
        <dbReference type="SAM" id="Phobius"/>
    </source>
</evidence>
<reference evidence="2 3" key="1">
    <citation type="submission" date="2022-03" db="EMBL/GenBank/DDBJ databases">
        <title>Sinomonas sp. isolated from a soil.</title>
        <authorList>
            <person name="Han J."/>
            <person name="Kim D.-U."/>
        </authorList>
    </citation>
    <scope>NUCLEOTIDE SEQUENCE [LARGE SCALE GENOMIC DNA]</scope>
    <source>
        <strain evidence="2 3">5-5</strain>
    </source>
</reference>
<keyword evidence="1" id="KW-0472">Membrane</keyword>
<evidence type="ECO:0000313" key="2">
    <source>
        <dbReference type="EMBL" id="MCH6471011.1"/>
    </source>
</evidence>
<gene>
    <name evidence="2" type="ORF">L0M17_13670</name>
</gene>
<name>A0ABS9U362_9MICC</name>
<keyword evidence="1" id="KW-0812">Transmembrane</keyword>
<protein>
    <submittedName>
        <fullName evidence="2">Uncharacterized protein</fullName>
    </submittedName>
</protein>
<dbReference type="RefSeq" id="WP_241054578.1">
    <property type="nucleotide sequence ID" value="NZ_JAKZBV010000001.1"/>
</dbReference>